<dbReference type="Proteomes" id="UP000253034">
    <property type="component" value="Unassembled WGS sequence"/>
</dbReference>
<protein>
    <submittedName>
        <fullName evidence="2">Uncharacterized protein</fullName>
    </submittedName>
</protein>
<evidence type="ECO:0000256" key="1">
    <source>
        <dbReference type="SAM" id="Phobius"/>
    </source>
</evidence>
<keyword evidence="3" id="KW-1185">Reference proteome</keyword>
<sequence length="156" mass="16589">MENATTAIKIGAAIVIVMVVVTIGFMVLRSGQDTAKLGLEKLGQVNSDLDTAEVSMYEGSVVSGSEVLNFIEKNKKASFGVKVITNLNTAGVCYIKEVTSTGGIGNDISESDTDNYINIAKDVKRATYINPNGRFLGKVYKNANGAITGLLFTQQT</sequence>
<dbReference type="RefSeq" id="WP_114298756.1">
    <property type="nucleotide sequence ID" value="NZ_QPJT01000019.1"/>
</dbReference>
<keyword evidence="1" id="KW-1133">Transmembrane helix</keyword>
<keyword evidence="1" id="KW-0472">Membrane</keyword>
<evidence type="ECO:0000313" key="3">
    <source>
        <dbReference type="Proteomes" id="UP000253034"/>
    </source>
</evidence>
<keyword evidence="1" id="KW-0812">Transmembrane</keyword>
<dbReference type="EMBL" id="QPJT01000019">
    <property type="protein sequence ID" value="RCX13009.1"/>
    <property type="molecule type" value="Genomic_DNA"/>
</dbReference>
<proteinExistence type="predicted"/>
<gene>
    <name evidence="2" type="ORF">DFR58_11966</name>
</gene>
<organism evidence="2 3">
    <name type="scientific">Anaerobacterium chartisolvens</name>
    <dbReference type="NCBI Taxonomy" id="1297424"/>
    <lineage>
        <taxon>Bacteria</taxon>
        <taxon>Bacillati</taxon>
        <taxon>Bacillota</taxon>
        <taxon>Clostridia</taxon>
        <taxon>Eubacteriales</taxon>
        <taxon>Oscillospiraceae</taxon>
        <taxon>Anaerobacterium</taxon>
    </lineage>
</organism>
<feature type="transmembrane region" description="Helical" evidence="1">
    <location>
        <begin position="6"/>
        <end position="28"/>
    </location>
</feature>
<evidence type="ECO:0000313" key="2">
    <source>
        <dbReference type="EMBL" id="RCX13009.1"/>
    </source>
</evidence>
<name>A0A369AUK3_9FIRM</name>
<comment type="caution">
    <text evidence="2">The sequence shown here is derived from an EMBL/GenBank/DDBJ whole genome shotgun (WGS) entry which is preliminary data.</text>
</comment>
<dbReference type="AlphaFoldDB" id="A0A369AUK3"/>
<accession>A0A369AUK3</accession>
<reference evidence="2 3" key="1">
    <citation type="submission" date="2018-07" db="EMBL/GenBank/DDBJ databases">
        <title>Genomic Encyclopedia of Type Strains, Phase IV (KMG-IV): sequencing the most valuable type-strain genomes for metagenomic binning, comparative biology and taxonomic classification.</title>
        <authorList>
            <person name="Goeker M."/>
        </authorList>
    </citation>
    <scope>NUCLEOTIDE SEQUENCE [LARGE SCALE GENOMIC DNA]</scope>
    <source>
        <strain evidence="2 3">DSM 27016</strain>
    </source>
</reference>
<dbReference type="OrthoDB" id="2081843at2"/>